<reference evidence="5" key="1">
    <citation type="submission" date="2022-03" db="EMBL/GenBank/DDBJ databases">
        <authorList>
            <person name="Martin C."/>
        </authorList>
    </citation>
    <scope>NUCLEOTIDE SEQUENCE</scope>
</reference>
<dbReference type="Pfam" id="PF17039">
    <property type="entry name" value="Glyco_tran_10_N"/>
    <property type="match status" value="1"/>
</dbReference>
<dbReference type="PANTHER" id="PTHR48438:SF1">
    <property type="entry name" value="ALPHA-(1,3)-FUCOSYLTRANSFERASE C-RELATED"/>
    <property type="match status" value="1"/>
</dbReference>
<evidence type="ECO:0000313" key="6">
    <source>
        <dbReference type="Proteomes" id="UP000749559"/>
    </source>
</evidence>
<dbReference type="EMBL" id="CAIIXF020000012">
    <property type="protein sequence ID" value="CAH1800927.1"/>
    <property type="molecule type" value="Genomic_DNA"/>
</dbReference>
<accession>A0A8S4Q4Y8</accession>
<feature type="domain" description="Fucosyltransferase N-terminal" evidence="4">
    <location>
        <begin position="76"/>
        <end position="177"/>
    </location>
</feature>
<evidence type="ECO:0000256" key="3">
    <source>
        <dbReference type="SAM" id="Phobius"/>
    </source>
</evidence>
<dbReference type="GO" id="GO:0008417">
    <property type="term" value="F:fucosyltransferase activity"/>
    <property type="evidence" value="ECO:0007669"/>
    <property type="project" value="InterPro"/>
</dbReference>
<dbReference type="AlphaFoldDB" id="A0A8S4Q4Y8"/>
<organism evidence="5 6">
    <name type="scientific">Owenia fusiformis</name>
    <name type="common">Polychaete worm</name>
    <dbReference type="NCBI Taxonomy" id="6347"/>
    <lineage>
        <taxon>Eukaryota</taxon>
        <taxon>Metazoa</taxon>
        <taxon>Spiralia</taxon>
        <taxon>Lophotrochozoa</taxon>
        <taxon>Annelida</taxon>
        <taxon>Polychaeta</taxon>
        <taxon>Sedentaria</taxon>
        <taxon>Canalipalpata</taxon>
        <taxon>Sabellida</taxon>
        <taxon>Oweniida</taxon>
        <taxon>Oweniidae</taxon>
        <taxon>Owenia</taxon>
    </lineage>
</organism>
<keyword evidence="6" id="KW-1185">Reference proteome</keyword>
<dbReference type="InterPro" id="IPR031481">
    <property type="entry name" value="Glyco_tran_10_N"/>
</dbReference>
<evidence type="ECO:0000313" key="5">
    <source>
        <dbReference type="EMBL" id="CAH1800927.1"/>
    </source>
</evidence>
<keyword evidence="3" id="KW-0812">Transmembrane</keyword>
<dbReference type="GO" id="GO:0000139">
    <property type="term" value="C:Golgi membrane"/>
    <property type="evidence" value="ECO:0007669"/>
    <property type="project" value="UniProtKB-SubCell"/>
</dbReference>
<dbReference type="PANTHER" id="PTHR48438">
    <property type="entry name" value="ALPHA-(1,3)-FUCOSYLTRANSFERASE C-RELATED"/>
    <property type="match status" value="1"/>
</dbReference>
<evidence type="ECO:0000256" key="2">
    <source>
        <dbReference type="ARBA" id="ARBA00023034"/>
    </source>
</evidence>
<evidence type="ECO:0000259" key="4">
    <source>
        <dbReference type="Pfam" id="PF17039"/>
    </source>
</evidence>
<protein>
    <recommendedName>
        <fullName evidence="4">Fucosyltransferase N-terminal domain-containing protein</fullName>
    </recommendedName>
</protein>
<keyword evidence="3" id="KW-1133">Transmembrane helix</keyword>
<dbReference type="SUPFAM" id="SSF53756">
    <property type="entry name" value="UDP-Glycosyltransferase/glycogen phosphorylase"/>
    <property type="match status" value="1"/>
</dbReference>
<comment type="caution">
    <text evidence="5">The sequence shown here is derived from an EMBL/GenBank/DDBJ whole genome shotgun (WGS) entry which is preliminary data.</text>
</comment>
<proteinExistence type="predicted"/>
<dbReference type="InterPro" id="IPR001503">
    <property type="entry name" value="Glyco_trans_10"/>
</dbReference>
<evidence type="ECO:0000256" key="1">
    <source>
        <dbReference type="ARBA" id="ARBA00004323"/>
    </source>
</evidence>
<name>A0A8S4Q4Y8_OWEFU</name>
<feature type="transmembrane region" description="Helical" evidence="3">
    <location>
        <begin position="6"/>
        <end position="24"/>
    </location>
</feature>
<sequence>MNYRRTFSILILLTTISICYFTFFKVDILKYLRTLDTKVITPNSAVYVRDQTGLILQTNIGTVKTRGNITNHTDAIMILLWTKCANHLCFPLGIYNGPHFKCEVTEDSSKIKEAHAVVFQTCTMRNLLKAGIPTYRSPSQKWIFLCAEPPPKKPLKFPELKDTFNFTMTTRLDSNYHTYHGFYNLSRISDIFDGPK</sequence>
<dbReference type="Proteomes" id="UP000749559">
    <property type="component" value="Unassembled WGS sequence"/>
</dbReference>
<comment type="subcellular location">
    <subcellularLocation>
        <location evidence="1">Golgi apparatus membrane</location>
        <topology evidence="1">Single-pass type II membrane protein</topology>
    </subcellularLocation>
</comment>
<gene>
    <name evidence="5" type="ORF">OFUS_LOCUS24762</name>
</gene>
<dbReference type="OrthoDB" id="427096at2759"/>
<keyword evidence="3" id="KW-0472">Membrane</keyword>
<keyword evidence="2" id="KW-0333">Golgi apparatus</keyword>